<evidence type="ECO:0000313" key="2">
    <source>
        <dbReference type="Proteomes" id="UP000010469"/>
    </source>
</evidence>
<dbReference type="KEGG" id="clg:Calag_0442"/>
<dbReference type="eggNOG" id="arCOG08618">
    <property type="taxonomic scope" value="Archaea"/>
</dbReference>
<gene>
    <name evidence="1" type="ordered locus">Calag_0442</name>
</gene>
<protein>
    <submittedName>
        <fullName evidence="1">Uncharacterized protein</fullName>
    </submittedName>
</protein>
<reference evidence="2" key="1">
    <citation type="submission" date="2012-03" db="EMBL/GenBank/DDBJ databases">
        <title>Complete genome of Caldisphaera lagunensis DSM 15908.</title>
        <authorList>
            <person name="Lucas S."/>
            <person name="Copeland A."/>
            <person name="Lapidus A."/>
            <person name="Glavina del Rio T."/>
            <person name="Dalin E."/>
            <person name="Tice H."/>
            <person name="Bruce D."/>
            <person name="Goodwin L."/>
            <person name="Pitluck S."/>
            <person name="Peters L."/>
            <person name="Mikhailova N."/>
            <person name="Teshima H."/>
            <person name="Kyrpides N."/>
            <person name="Mavromatis K."/>
            <person name="Ivanova N."/>
            <person name="Brettin T."/>
            <person name="Detter J.C."/>
            <person name="Han C."/>
            <person name="Larimer F."/>
            <person name="Land M."/>
            <person name="Hauser L."/>
            <person name="Markowitz V."/>
            <person name="Cheng J.-F."/>
            <person name="Hugenholtz P."/>
            <person name="Woyke T."/>
            <person name="Wu D."/>
            <person name="Spring S."/>
            <person name="Schroeder M."/>
            <person name="Brambilla E."/>
            <person name="Klenk H.-P."/>
            <person name="Eisen J.A."/>
        </authorList>
    </citation>
    <scope>NUCLEOTIDE SEQUENCE [LARGE SCALE GENOMIC DNA]</scope>
    <source>
        <strain evidence="2">DSM 15908 / JCM 11604 / IC-154</strain>
    </source>
</reference>
<dbReference type="GeneID" id="14211702"/>
<dbReference type="EMBL" id="CP003378">
    <property type="protein sequence ID" value="AFZ70210.1"/>
    <property type="molecule type" value="Genomic_DNA"/>
</dbReference>
<proteinExistence type="predicted"/>
<dbReference type="Proteomes" id="UP000010469">
    <property type="component" value="Chromosome"/>
</dbReference>
<dbReference type="AlphaFoldDB" id="L0AB00"/>
<sequence>MKSKEPIKVEIDSSKLSVDGRSYDTTHVLIQGAQEISGEITSTQVKITALFADLPQVEPTMEEATKVVANGSEFIVDVLGEKIQNALETEEGYILSGDIITIKFESDENGEDIIIKIPKVGNIKTNKLSLQLDGELSSNIMMQPFIIGAISIKGPTKVKILVSGESINILKDDSKISNEGKKIVSESTAQNT</sequence>
<accession>L0AB00</accession>
<organism evidence="1 2">
    <name type="scientific">Caldisphaera lagunensis (strain DSM 15908 / JCM 11604 / ANMR 0165 / IC-154)</name>
    <dbReference type="NCBI Taxonomy" id="1056495"/>
    <lineage>
        <taxon>Archaea</taxon>
        <taxon>Thermoproteota</taxon>
        <taxon>Thermoprotei</taxon>
        <taxon>Acidilobales</taxon>
        <taxon>Caldisphaeraceae</taxon>
        <taxon>Caldisphaera</taxon>
    </lineage>
</organism>
<dbReference type="RefSeq" id="WP_015232108.1">
    <property type="nucleotide sequence ID" value="NC_019791.1"/>
</dbReference>
<name>L0AB00_CALLD</name>
<dbReference type="HOGENOM" id="CLU_1514528_0_0_2"/>
<evidence type="ECO:0000313" key="1">
    <source>
        <dbReference type="EMBL" id="AFZ70210.1"/>
    </source>
</evidence>
<keyword evidence="2" id="KW-1185">Reference proteome</keyword>
<dbReference type="InParanoid" id="L0AB00"/>